<keyword evidence="2" id="KW-1185">Reference proteome</keyword>
<reference evidence="1 2" key="1">
    <citation type="journal article" date="2020" name="bioRxiv">
        <title>Whole genome comparisons of ergot fungi reveals the divergence and evolution of species within the genus Claviceps are the result of varying mechanisms driving genome evolution and host range expansion.</title>
        <authorList>
            <person name="Wyka S.A."/>
            <person name="Mondo S.J."/>
            <person name="Liu M."/>
            <person name="Dettman J."/>
            <person name="Nalam V."/>
            <person name="Broders K.D."/>
        </authorList>
    </citation>
    <scope>NUCLEOTIDE SEQUENCE [LARGE SCALE GENOMIC DNA]</scope>
    <source>
        <strain evidence="1 2">LM576</strain>
    </source>
</reference>
<evidence type="ECO:0000313" key="2">
    <source>
        <dbReference type="Proteomes" id="UP000732380"/>
    </source>
</evidence>
<organism evidence="1 2">
    <name type="scientific">Claviceps humidiphila</name>
    <dbReference type="NCBI Taxonomy" id="1294629"/>
    <lineage>
        <taxon>Eukaryota</taxon>
        <taxon>Fungi</taxon>
        <taxon>Dikarya</taxon>
        <taxon>Ascomycota</taxon>
        <taxon>Pezizomycotina</taxon>
        <taxon>Sordariomycetes</taxon>
        <taxon>Hypocreomycetidae</taxon>
        <taxon>Hypocreales</taxon>
        <taxon>Clavicipitaceae</taxon>
        <taxon>Claviceps</taxon>
    </lineage>
</organism>
<comment type="caution">
    <text evidence="1">The sequence shown here is derived from an EMBL/GenBank/DDBJ whole genome shotgun (WGS) entry which is preliminary data.</text>
</comment>
<accession>A0A9P7Q6A7</accession>
<dbReference type="EMBL" id="SRQM01000078">
    <property type="protein sequence ID" value="KAG6119437.1"/>
    <property type="molecule type" value="Genomic_DNA"/>
</dbReference>
<evidence type="ECO:0000313" key="1">
    <source>
        <dbReference type="EMBL" id="KAG6119437.1"/>
    </source>
</evidence>
<dbReference type="Proteomes" id="UP000732380">
    <property type="component" value="Unassembled WGS sequence"/>
</dbReference>
<name>A0A9P7Q6A7_9HYPO</name>
<dbReference type="AlphaFoldDB" id="A0A9P7Q6A7"/>
<proteinExistence type="predicted"/>
<sequence>MAAAVQPLDTATGANEMLSLESDLQDAVLDIDTPEWPGAETRDDDTDETGVLAKRATIIYFKNIPIPQSTVGGATPAPVELRGVRVDFLMARRKVREGRRIVLKPYCKSVRITNQGVKRRVTGIEIGTAGTRVTGKPFFEKIMPRNDAYVVNVAPDLILFRLTVAAAPPRGQ</sequence>
<protein>
    <submittedName>
        <fullName evidence="1">Uncharacterized protein</fullName>
    </submittedName>
</protein>
<gene>
    <name evidence="1" type="ORF">E4U13_007651</name>
</gene>